<accession>A0A8H5CRE6</accession>
<evidence type="ECO:0000313" key="2">
    <source>
        <dbReference type="EMBL" id="KAF5346626.1"/>
    </source>
</evidence>
<reference evidence="2 3" key="1">
    <citation type="journal article" date="2020" name="ISME J.">
        <title>Uncovering the hidden diversity of litter-decomposition mechanisms in mushroom-forming fungi.</title>
        <authorList>
            <person name="Floudas D."/>
            <person name="Bentzer J."/>
            <person name="Ahren D."/>
            <person name="Johansson T."/>
            <person name="Persson P."/>
            <person name="Tunlid A."/>
        </authorList>
    </citation>
    <scope>NUCLEOTIDE SEQUENCE [LARGE SCALE GENOMIC DNA]</scope>
    <source>
        <strain evidence="2 3">CBS 406.79</strain>
    </source>
</reference>
<name>A0A8H5CRE6_9AGAR</name>
<proteinExistence type="predicted"/>
<feature type="region of interest" description="Disordered" evidence="1">
    <location>
        <begin position="1"/>
        <end position="46"/>
    </location>
</feature>
<protein>
    <submittedName>
        <fullName evidence="2">Uncharacterized protein</fullName>
    </submittedName>
</protein>
<feature type="non-terminal residue" evidence="2">
    <location>
        <position position="433"/>
    </location>
</feature>
<comment type="caution">
    <text evidence="2">The sequence shown here is derived from an EMBL/GenBank/DDBJ whole genome shotgun (WGS) entry which is preliminary data.</text>
</comment>
<dbReference type="EMBL" id="JAACJN010000348">
    <property type="protein sequence ID" value="KAF5346626.1"/>
    <property type="molecule type" value="Genomic_DNA"/>
</dbReference>
<dbReference type="OrthoDB" id="10679929at2759"/>
<sequence>MNEAEPKSEASATITETSSDPLRSFSYRSRKPPRDQSSTKATKSLPDNGLPLLLSVLQPSSTEEEELCPRSFWISLSPEQLVSIVSDAQLHLGPPRSIILNDSPHITAEHIRTLLTARPTLDLDRLEICNTSITNDTLASLINNHPTLFHHTSDVIHPFFTSGKVPITNGCFHVFTMKQWDNVVYDQSNPRHPAVPTWTPKKIVQTLLDWLDVVGVKDWLKSKGVLASIAVAGEEEEGSAAALTPKALATPPWKERTVTSYLLTTEIGVKGKEQVRDGDWVFLFEQWNELATASKRLGLGEPYPGNRYAFVKVFRDELQEEREEVKKENPVNGDEEAKDGSSERKAKAEDDSSDNKGPDKSTDNKAEEPAPPPPSFTVKTYDLAHFLKEMENEGRGPLPDQNLIDHWNNRLIEGDARLGEEMVDSYHSDDMSR</sequence>
<dbReference type="AlphaFoldDB" id="A0A8H5CRE6"/>
<gene>
    <name evidence="2" type="ORF">D9757_013573</name>
</gene>
<keyword evidence="3" id="KW-1185">Reference proteome</keyword>
<feature type="compositionally biased region" description="Basic and acidic residues" evidence="1">
    <location>
        <begin position="338"/>
        <end position="368"/>
    </location>
</feature>
<evidence type="ECO:0000256" key="1">
    <source>
        <dbReference type="SAM" id="MobiDB-lite"/>
    </source>
</evidence>
<feature type="region of interest" description="Disordered" evidence="1">
    <location>
        <begin position="321"/>
        <end position="380"/>
    </location>
</feature>
<feature type="compositionally biased region" description="Low complexity" evidence="1">
    <location>
        <begin position="9"/>
        <end position="19"/>
    </location>
</feature>
<organism evidence="2 3">
    <name type="scientific">Collybiopsis confluens</name>
    <dbReference type="NCBI Taxonomy" id="2823264"/>
    <lineage>
        <taxon>Eukaryota</taxon>
        <taxon>Fungi</taxon>
        <taxon>Dikarya</taxon>
        <taxon>Basidiomycota</taxon>
        <taxon>Agaricomycotina</taxon>
        <taxon>Agaricomycetes</taxon>
        <taxon>Agaricomycetidae</taxon>
        <taxon>Agaricales</taxon>
        <taxon>Marasmiineae</taxon>
        <taxon>Omphalotaceae</taxon>
        <taxon>Collybiopsis</taxon>
    </lineage>
</organism>
<dbReference type="Proteomes" id="UP000518752">
    <property type="component" value="Unassembled WGS sequence"/>
</dbReference>
<evidence type="ECO:0000313" key="3">
    <source>
        <dbReference type="Proteomes" id="UP000518752"/>
    </source>
</evidence>